<dbReference type="SMART" id="SM00849">
    <property type="entry name" value="Lactamase_B"/>
    <property type="match status" value="1"/>
</dbReference>
<dbReference type="Pfam" id="PF00753">
    <property type="entry name" value="Lactamase_B"/>
    <property type="match status" value="1"/>
</dbReference>
<dbReference type="OrthoDB" id="2971563at2"/>
<dbReference type="Gene3D" id="1.10.10.10">
    <property type="entry name" value="Winged helix-like DNA-binding domain superfamily/Winged helix DNA-binding domain"/>
    <property type="match status" value="1"/>
</dbReference>
<organism evidence="2 3">
    <name type="scientific">Roseicyclus mahoneyensis</name>
    <dbReference type="NCBI Taxonomy" id="164332"/>
    <lineage>
        <taxon>Bacteria</taxon>
        <taxon>Pseudomonadati</taxon>
        <taxon>Pseudomonadota</taxon>
        <taxon>Alphaproteobacteria</taxon>
        <taxon>Rhodobacterales</taxon>
        <taxon>Roseobacteraceae</taxon>
        <taxon>Roseicyclus</taxon>
    </lineage>
</organism>
<dbReference type="GO" id="GO:0016787">
    <property type="term" value="F:hydrolase activity"/>
    <property type="evidence" value="ECO:0007669"/>
    <property type="project" value="UniProtKB-KW"/>
</dbReference>
<keyword evidence="3" id="KW-1185">Reference proteome</keyword>
<keyword evidence="2" id="KW-0378">Hydrolase</keyword>
<dbReference type="Gene3D" id="3.60.15.10">
    <property type="entry name" value="Ribonuclease Z/Hydroxyacylglutathione hydrolase-like"/>
    <property type="match status" value="1"/>
</dbReference>
<dbReference type="EMBL" id="QGGW01000005">
    <property type="protein sequence ID" value="PWK60261.1"/>
    <property type="molecule type" value="Genomic_DNA"/>
</dbReference>
<dbReference type="InterPro" id="IPR001279">
    <property type="entry name" value="Metallo-B-lactamas"/>
</dbReference>
<dbReference type="AlphaFoldDB" id="A0A316GI40"/>
<accession>A0A316GI40</accession>
<dbReference type="RefSeq" id="WP_109668598.1">
    <property type="nucleotide sequence ID" value="NZ_QGGW01000005.1"/>
</dbReference>
<evidence type="ECO:0000313" key="3">
    <source>
        <dbReference type="Proteomes" id="UP000245708"/>
    </source>
</evidence>
<feature type="domain" description="Metallo-beta-lactamase" evidence="1">
    <location>
        <begin position="35"/>
        <end position="252"/>
    </location>
</feature>
<gene>
    <name evidence="2" type="ORF">C7455_105246</name>
</gene>
<dbReference type="InterPro" id="IPR036388">
    <property type="entry name" value="WH-like_DNA-bd_sf"/>
</dbReference>
<reference evidence="2 3" key="1">
    <citation type="submission" date="2018-05" db="EMBL/GenBank/DDBJ databases">
        <title>Genomic Encyclopedia of Type Strains, Phase IV (KMG-IV): sequencing the most valuable type-strain genomes for metagenomic binning, comparative biology and taxonomic classification.</title>
        <authorList>
            <person name="Goeker M."/>
        </authorList>
    </citation>
    <scope>NUCLEOTIDE SEQUENCE [LARGE SCALE GENOMIC DNA]</scope>
    <source>
        <strain evidence="2 3">DSM 16097</strain>
    </source>
</reference>
<evidence type="ECO:0000313" key="2">
    <source>
        <dbReference type="EMBL" id="PWK60261.1"/>
    </source>
</evidence>
<dbReference type="Proteomes" id="UP000245708">
    <property type="component" value="Unassembled WGS sequence"/>
</dbReference>
<comment type="caution">
    <text evidence="2">The sequence shown here is derived from an EMBL/GenBank/DDBJ whole genome shotgun (WGS) entry which is preliminary data.</text>
</comment>
<proteinExistence type="predicted"/>
<sequence>MIQTPLEVAPAPGEATEVADGVLWLRIPLPMVLDHVNVYALRDADGWTLVDTGLDTKKTRAIWEAALAGPLKGLPVRRLIVTHHHPDHVGLAGWFQAQGVELWITRTAWLMARMLTLDEQPLPTEETLAFWRSAGMEAEVFEARRSERPFNFADIVHPMPLGFSRLLDGGTFQMGGRVWDIRFGQGHAPDHATFWSREDDVVIGGDQLLSTISPNLGVYATEPGADPVGEWFAACDALQPHARDAHLVLPGHKLPFTGLPDRLRQMIGNHHGALERLRAHLALGPKTAAECFPPLFKRQIDSGTYGLALVEAVAHLNHLHAIGAVIRDRRADGAWLYRLSP</sequence>
<dbReference type="PANTHER" id="PTHR23131">
    <property type="entry name" value="ENDORIBONUCLEASE LACTB2"/>
    <property type="match status" value="1"/>
</dbReference>
<dbReference type="PANTHER" id="PTHR23131:SF4">
    <property type="entry name" value="METALLO-BETA-LACTAMASE SUPERFAMILY POTEIN"/>
    <property type="match status" value="1"/>
</dbReference>
<name>A0A316GI40_9RHOB</name>
<protein>
    <submittedName>
        <fullName evidence="2">Glyoxylase-like metal-dependent hydrolase (Beta-lactamase superfamily II)</fullName>
    </submittedName>
</protein>
<dbReference type="SUPFAM" id="SSF56281">
    <property type="entry name" value="Metallo-hydrolase/oxidoreductase"/>
    <property type="match status" value="1"/>
</dbReference>
<dbReference type="InterPro" id="IPR036866">
    <property type="entry name" value="RibonucZ/Hydroxyglut_hydro"/>
</dbReference>
<dbReference type="Pfam" id="PF21221">
    <property type="entry name" value="B_lactamase-like_C"/>
    <property type="match status" value="1"/>
</dbReference>
<evidence type="ECO:0000259" key="1">
    <source>
        <dbReference type="SMART" id="SM00849"/>
    </source>
</evidence>
<dbReference type="InterPro" id="IPR048933">
    <property type="entry name" value="B_lactamase-like_C"/>
</dbReference>
<dbReference type="InterPro" id="IPR050662">
    <property type="entry name" value="Sec-metab_biosynth-thioest"/>
</dbReference>